<accession>A0A1R1F098</accession>
<dbReference type="NCBIfam" id="TIGR00369">
    <property type="entry name" value="unchar_dom_1"/>
    <property type="match status" value="1"/>
</dbReference>
<dbReference type="InterPro" id="IPR003736">
    <property type="entry name" value="PAAI_dom"/>
</dbReference>
<dbReference type="Gene3D" id="3.10.129.10">
    <property type="entry name" value="Hotdog Thioesterase"/>
    <property type="match status" value="1"/>
</dbReference>
<evidence type="ECO:0000256" key="2">
    <source>
        <dbReference type="SAM" id="MobiDB-lite"/>
    </source>
</evidence>
<sequence>MNPETTDSLNKNLKLKQLENAAKHTFWDFIGCELIELKGDQVVVAFDILPHHLNLIGIVHGGMHASAIDSAMGILIMLARPEANVVTVNLNMNYVASTGEGRVIVTAEIIHSSRKLITAQAYARKENGDLLAFGTGTFRVLERHVPEAQTDSDKRGTMDERGTRT</sequence>
<dbReference type="AlphaFoldDB" id="A0A1R1F098"/>
<feature type="region of interest" description="Disordered" evidence="2">
    <location>
        <begin position="144"/>
        <end position="165"/>
    </location>
</feature>
<dbReference type="Pfam" id="PF03061">
    <property type="entry name" value="4HBT"/>
    <property type="match status" value="1"/>
</dbReference>
<evidence type="ECO:0000313" key="4">
    <source>
        <dbReference type="EMBL" id="OMF57509.1"/>
    </source>
</evidence>
<keyword evidence="1" id="KW-0378">Hydrolase</keyword>
<protein>
    <submittedName>
        <fullName evidence="4">Thioesterase</fullName>
    </submittedName>
</protein>
<dbReference type="CDD" id="cd03443">
    <property type="entry name" value="PaaI_thioesterase"/>
    <property type="match status" value="1"/>
</dbReference>
<dbReference type="InterPro" id="IPR006683">
    <property type="entry name" value="Thioestr_dom"/>
</dbReference>
<evidence type="ECO:0000259" key="3">
    <source>
        <dbReference type="Pfam" id="PF03061"/>
    </source>
</evidence>
<name>A0A1R1F098_9BACL</name>
<dbReference type="Proteomes" id="UP000187172">
    <property type="component" value="Unassembled WGS sequence"/>
</dbReference>
<dbReference type="SUPFAM" id="SSF54637">
    <property type="entry name" value="Thioesterase/thiol ester dehydrase-isomerase"/>
    <property type="match status" value="1"/>
</dbReference>
<evidence type="ECO:0000313" key="5">
    <source>
        <dbReference type="Proteomes" id="UP000187172"/>
    </source>
</evidence>
<dbReference type="RefSeq" id="WP_076165399.1">
    <property type="nucleotide sequence ID" value="NZ_MRTP01000001.1"/>
</dbReference>
<proteinExistence type="predicted"/>
<keyword evidence="5" id="KW-1185">Reference proteome</keyword>
<dbReference type="EMBL" id="MRTP01000001">
    <property type="protein sequence ID" value="OMF57509.1"/>
    <property type="molecule type" value="Genomic_DNA"/>
</dbReference>
<dbReference type="PANTHER" id="PTHR43240">
    <property type="entry name" value="1,4-DIHYDROXY-2-NAPHTHOYL-COA THIOESTERASE 1"/>
    <property type="match status" value="1"/>
</dbReference>
<organism evidence="4 5">
    <name type="scientific">Paenibacillus rhizosphaerae</name>
    <dbReference type="NCBI Taxonomy" id="297318"/>
    <lineage>
        <taxon>Bacteria</taxon>
        <taxon>Bacillati</taxon>
        <taxon>Bacillota</taxon>
        <taxon>Bacilli</taxon>
        <taxon>Bacillales</taxon>
        <taxon>Paenibacillaceae</taxon>
        <taxon>Paenibacillus</taxon>
    </lineage>
</organism>
<feature type="domain" description="Thioesterase" evidence="3">
    <location>
        <begin position="57"/>
        <end position="131"/>
    </location>
</feature>
<reference evidence="4 5" key="1">
    <citation type="submission" date="2016-11" db="EMBL/GenBank/DDBJ databases">
        <title>Paenibacillus species isolates.</title>
        <authorList>
            <person name="Beno S.M."/>
        </authorList>
    </citation>
    <scope>NUCLEOTIDE SEQUENCE [LARGE SCALE GENOMIC DNA]</scope>
    <source>
        <strain evidence="4 5">FSL R5-0378</strain>
    </source>
</reference>
<dbReference type="GO" id="GO:0016289">
    <property type="term" value="F:acyl-CoA hydrolase activity"/>
    <property type="evidence" value="ECO:0007669"/>
    <property type="project" value="UniProtKB-ARBA"/>
</dbReference>
<dbReference type="STRING" id="297318.BK138_02620"/>
<evidence type="ECO:0000256" key="1">
    <source>
        <dbReference type="ARBA" id="ARBA00022801"/>
    </source>
</evidence>
<comment type="caution">
    <text evidence="4">The sequence shown here is derived from an EMBL/GenBank/DDBJ whole genome shotgun (WGS) entry which is preliminary data.</text>
</comment>
<dbReference type="InterPro" id="IPR029069">
    <property type="entry name" value="HotDog_dom_sf"/>
</dbReference>
<gene>
    <name evidence="4" type="ORF">BK138_02620</name>
</gene>